<protein>
    <submittedName>
        <fullName evidence="2">AmmeMemoRadiSam system protein B</fullName>
    </submittedName>
</protein>
<dbReference type="CDD" id="cd07361">
    <property type="entry name" value="MEMO_like"/>
    <property type="match status" value="1"/>
</dbReference>
<reference evidence="3" key="1">
    <citation type="submission" date="2016-10" db="EMBL/GenBank/DDBJ databases">
        <authorList>
            <person name="Varghese N."/>
            <person name="Submissions S."/>
        </authorList>
    </citation>
    <scope>NUCLEOTIDE SEQUENCE [LARGE SCALE GENOMIC DNA]</scope>
    <source>
        <strain evidence="3">DSM 16471</strain>
    </source>
</reference>
<evidence type="ECO:0000313" key="2">
    <source>
        <dbReference type="EMBL" id="SEK73954.1"/>
    </source>
</evidence>
<comment type="similarity">
    <text evidence="1">Belongs to the MEMO1 family.</text>
</comment>
<accession>A0A1H7JHR9</accession>
<dbReference type="InterPro" id="IPR002737">
    <property type="entry name" value="MEMO1_fam"/>
</dbReference>
<proteinExistence type="inferred from homology"/>
<dbReference type="STRING" id="228957.SAMN04488008_10262"/>
<dbReference type="PANTHER" id="PTHR11060:SF0">
    <property type="entry name" value="PROTEIN MEMO1"/>
    <property type="match status" value="1"/>
</dbReference>
<dbReference type="PROSITE" id="PS51257">
    <property type="entry name" value="PROKAR_LIPOPROTEIN"/>
    <property type="match status" value="1"/>
</dbReference>
<dbReference type="OrthoDB" id="9785549at2"/>
<dbReference type="AlphaFoldDB" id="A0A1H7JHR9"/>
<dbReference type="PANTHER" id="PTHR11060">
    <property type="entry name" value="PROTEIN MEMO1"/>
    <property type="match status" value="1"/>
</dbReference>
<organism evidence="2 3">
    <name type="scientific">Maribacter orientalis</name>
    <dbReference type="NCBI Taxonomy" id="228957"/>
    <lineage>
        <taxon>Bacteria</taxon>
        <taxon>Pseudomonadati</taxon>
        <taxon>Bacteroidota</taxon>
        <taxon>Flavobacteriia</taxon>
        <taxon>Flavobacteriales</taxon>
        <taxon>Flavobacteriaceae</taxon>
        <taxon>Maribacter</taxon>
    </lineage>
</organism>
<dbReference type="Proteomes" id="UP000198990">
    <property type="component" value="Unassembled WGS sequence"/>
</dbReference>
<gene>
    <name evidence="2" type="ORF">SAMN04488008_10262</name>
</gene>
<name>A0A1H7JHR9_9FLAO</name>
<dbReference type="Pfam" id="PF01875">
    <property type="entry name" value="Memo"/>
    <property type="match status" value="1"/>
</dbReference>
<evidence type="ECO:0000313" key="3">
    <source>
        <dbReference type="Proteomes" id="UP000198990"/>
    </source>
</evidence>
<dbReference type="Gene3D" id="3.40.830.10">
    <property type="entry name" value="LigB-like"/>
    <property type="match status" value="1"/>
</dbReference>
<dbReference type="NCBIfam" id="TIGR04336">
    <property type="entry name" value="AmmeMemoSam_B"/>
    <property type="match status" value="1"/>
</dbReference>
<keyword evidence="3" id="KW-1185">Reference proteome</keyword>
<sequence length="355" mass="40967">MKYFIILLSISLFAISCKQNLKNDIFLKQSKIREAKNYAQHDWQMDSIYKRLDINDTPNNLKWKTAITPHDNYRFTDQLYYESLRGINAPNIILIGVAHRARNYDLQDKLIFGTFTEWESPYGGINVSPLNNEIISRLPKDNFIVHDSMQEIEHSLEAIIPWLHKKNREAEIVPILVPYINYTTIDSLSHNLAKVVHTICAEKNWEYGKDVAIVISNDAVHYGDLEWGDSKNMAPMGTDSLGTQKAVAMDLKIINDCLSGPITNEKIKKFTEYTVQKDNYKEYEWVWCGRYSVPFGLSFANNLNILENQENLQGSFLGYQTSIDHPLIEVEDLGMEVTALSTNRHWVAYTSIIYQ</sequence>
<dbReference type="RefSeq" id="WP_091620240.1">
    <property type="nucleotide sequence ID" value="NZ_FNZN01000002.1"/>
</dbReference>
<evidence type="ECO:0000256" key="1">
    <source>
        <dbReference type="ARBA" id="ARBA00006315"/>
    </source>
</evidence>
<dbReference type="EMBL" id="FNZN01000002">
    <property type="protein sequence ID" value="SEK73954.1"/>
    <property type="molecule type" value="Genomic_DNA"/>
</dbReference>